<evidence type="ECO:0000256" key="8">
    <source>
        <dbReference type="ARBA" id="ARBA00023157"/>
    </source>
</evidence>
<sequence length="145" mass="16016">MGDSGLAVGAVIIPWEPKLFYEQVRGLEGEQEGGKRCEVCFGLRLDRTARYAAEHGYDLFTTTLTISPMKSAPLLNRIGEEAAKRAGAVFLNSDFKKRGGYLLSTQLSREYGIYRQDYCGCVFSKRERAIPNTGSSPARQSPSDP</sequence>
<dbReference type="EC" id="1.17.99.6" evidence="10"/>
<dbReference type="GO" id="GO:0046872">
    <property type="term" value="F:metal ion binding"/>
    <property type="evidence" value="ECO:0007669"/>
    <property type="project" value="UniProtKB-KW"/>
</dbReference>
<keyword evidence="4" id="KW-0671">Queuosine biosynthesis</keyword>
<evidence type="ECO:0000256" key="3">
    <source>
        <dbReference type="ARBA" id="ARBA00022723"/>
    </source>
</evidence>
<evidence type="ECO:0000313" key="10">
    <source>
        <dbReference type="EMBL" id="MPN00085.1"/>
    </source>
</evidence>
<keyword evidence="7" id="KW-0411">Iron-sulfur</keyword>
<keyword evidence="2" id="KW-0819">tRNA processing</keyword>
<dbReference type="PANTHER" id="PTHR36701">
    <property type="entry name" value="EPOXYQUEUOSINE REDUCTASE QUEH"/>
    <property type="match status" value="1"/>
</dbReference>
<evidence type="ECO:0000256" key="6">
    <source>
        <dbReference type="ARBA" id="ARBA00023004"/>
    </source>
</evidence>
<dbReference type="PANTHER" id="PTHR36701:SF1">
    <property type="entry name" value="EPOXYQUEUOSINE REDUCTASE QUEH"/>
    <property type="match status" value="1"/>
</dbReference>
<protein>
    <submittedName>
        <fullName evidence="10">Epoxyqueuosine reductase QueH</fullName>
        <ecNumber evidence="10">1.17.99.6</ecNumber>
    </submittedName>
</protein>
<keyword evidence="3" id="KW-0479">Metal-binding</keyword>
<keyword evidence="9" id="KW-0676">Redox-active center</keyword>
<gene>
    <name evidence="10" type="primary">queH_11</name>
    <name evidence="10" type="ORF">SDC9_147279</name>
</gene>
<evidence type="ECO:0000256" key="5">
    <source>
        <dbReference type="ARBA" id="ARBA00023002"/>
    </source>
</evidence>
<accession>A0A645EDF6</accession>
<evidence type="ECO:0000256" key="2">
    <source>
        <dbReference type="ARBA" id="ARBA00022694"/>
    </source>
</evidence>
<comment type="caution">
    <text evidence="10">The sequence shown here is derived from an EMBL/GenBank/DDBJ whole genome shotgun (WGS) entry which is preliminary data.</text>
</comment>
<dbReference type="Pfam" id="PF02677">
    <property type="entry name" value="QueH"/>
    <property type="match status" value="1"/>
</dbReference>
<organism evidence="10">
    <name type="scientific">bioreactor metagenome</name>
    <dbReference type="NCBI Taxonomy" id="1076179"/>
    <lineage>
        <taxon>unclassified sequences</taxon>
        <taxon>metagenomes</taxon>
        <taxon>ecological metagenomes</taxon>
    </lineage>
</organism>
<evidence type="ECO:0000256" key="4">
    <source>
        <dbReference type="ARBA" id="ARBA00022785"/>
    </source>
</evidence>
<evidence type="ECO:0000256" key="7">
    <source>
        <dbReference type="ARBA" id="ARBA00023014"/>
    </source>
</evidence>
<keyword evidence="5 10" id="KW-0560">Oxidoreductase</keyword>
<keyword evidence="1" id="KW-0004">4Fe-4S</keyword>
<dbReference type="EMBL" id="VSSQ01046132">
    <property type="protein sequence ID" value="MPN00085.1"/>
    <property type="molecule type" value="Genomic_DNA"/>
</dbReference>
<evidence type="ECO:0000256" key="1">
    <source>
        <dbReference type="ARBA" id="ARBA00022485"/>
    </source>
</evidence>
<dbReference type="GO" id="GO:0051539">
    <property type="term" value="F:4 iron, 4 sulfur cluster binding"/>
    <property type="evidence" value="ECO:0007669"/>
    <property type="project" value="UniProtKB-KW"/>
</dbReference>
<evidence type="ECO:0000256" key="9">
    <source>
        <dbReference type="ARBA" id="ARBA00023284"/>
    </source>
</evidence>
<dbReference type="GO" id="GO:0052693">
    <property type="term" value="F:epoxyqueuosine reductase activity"/>
    <property type="evidence" value="ECO:0007669"/>
    <property type="project" value="UniProtKB-EC"/>
</dbReference>
<proteinExistence type="predicted"/>
<dbReference type="GO" id="GO:0008616">
    <property type="term" value="P:tRNA queuosine(34) biosynthetic process"/>
    <property type="evidence" value="ECO:0007669"/>
    <property type="project" value="UniProtKB-KW"/>
</dbReference>
<dbReference type="InterPro" id="IPR003828">
    <property type="entry name" value="QueH"/>
</dbReference>
<name>A0A645EDF6_9ZZZZ</name>
<dbReference type="AlphaFoldDB" id="A0A645EDF6"/>
<reference evidence="10" key="1">
    <citation type="submission" date="2019-08" db="EMBL/GenBank/DDBJ databases">
        <authorList>
            <person name="Kucharzyk K."/>
            <person name="Murdoch R.W."/>
            <person name="Higgins S."/>
            <person name="Loffler F."/>
        </authorList>
    </citation>
    <scope>NUCLEOTIDE SEQUENCE</scope>
</reference>
<keyword evidence="8" id="KW-1015">Disulfide bond</keyword>
<keyword evidence="6" id="KW-0408">Iron</keyword>